<dbReference type="HOGENOM" id="CLU_023307_1_0_1"/>
<feature type="domain" description="DUF7029" evidence="1">
    <location>
        <begin position="108"/>
        <end position="215"/>
    </location>
</feature>
<protein>
    <recommendedName>
        <fullName evidence="1">DUF7029 domain-containing protein</fullName>
    </recommendedName>
</protein>
<dbReference type="VEuPathDB" id="FungiDB:GGTG_02497"/>
<reference evidence="2" key="2">
    <citation type="submission" date="2010-07" db="EMBL/GenBank/DDBJ databases">
        <authorList>
            <consortium name="The Broad Institute Genome Sequencing Platform"/>
            <consortium name="Broad Institute Genome Sequencing Center for Infectious Disease"/>
            <person name="Ma L.-J."/>
            <person name="Dead R."/>
            <person name="Young S."/>
            <person name="Zeng Q."/>
            <person name="Koehrsen M."/>
            <person name="Alvarado L."/>
            <person name="Berlin A."/>
            <person name="Chapman S.B."/>
            <person name="Chen Z."/>
            <person name="Freedman E."/>
            <person name="Gellesch M."/>
            <person name="Goldberg J."/>
            <person name="Griggs A."/>
            <person name="Gujja S."/>
            <person name="Heilman E.R."/>
            <person name="Heiman D."/>
            <person name="Hepburn T."/>
            <person name="Howarth C."/>
            <person name="Jen D."/>
            <person name="Larson L."/>
            <person name="Mehta T."/>
            <person name="Neiman D."/>
            <person name="Pearson M."/>
            <person name="Roberts A."/>
            <person name="Saif S."/>
            <person name="Shea T."/>
            <person name="Shenoy N."/>
            <person name="Sisk P."/>
            <person name="Stolte C."/>
            <person name="Sykes S."/>
            <person name="Walk T."/>
            <person name="White J."/>
            <person name="Yandava C."/>
            <person name="Haas B."/>
            <person name="Nusbaum C."/>
            <person name="Birren B."/>
        </authorList>
    </citation>
    <scope>NUCLEOTIDE SEQUENCE</scope>
    <source>
        <strain evidence="2">R3-111a-1</strain>
    </source>
</reference>
<dbReference type="InterPro" id="IPR054293">
    <property type="entry name" value="DUF7029"/>
</dbReference>
<reference evidence="2" key="3">
    <citation type="submission" date="2010-09" db="EMBL/GenBank/DDBJ databases">
        <title>Annotation of Gaeumannomyces graminis var. tritici R3-111a-1.</title>
        <authorList>
            <consortium name="The Broad Institute Genome Sequencing Platform"/>
            <person name="Ma L.-J."/>
            <person name="Dead R."/>
            <person name="Young S.K."/>
            <person name="Zeng Q."/>
            <person name="Gargeya S."/>
            <person name="Fitzgerald M."/>
            <person name="Haas B."/>
            <person name="Abouelleil A."/>
            <person name="Alvarado L."/>
            <person name="Arachchi H.M."/>
            <person name="Berlin A."/>
            <person name="Brown A."/>
            <person name="Chapman S.B."/>
            <person name="Chen Z."/>
            <person name="Dunbar C."/>
            <person name="Freedman E."/>
            <person name="Gearin G."/>
            <person name="Gellesch M."/>
            <person name="Goldberg J."/>
            <person name="Griggs A."/>
            <person name="Gujja S."/>
            <person name="Heiman D."/>
            <person name="Howarth C."/>
            <person name="Larson L."/>
            <person name="Lui A."/>
            <person name="MacDonald P.J.P."/>
            <person name="Mehta T."/>
            <person name="Montmayeur A."/>
            <person name="Murphy C."/>
            <person name="Neiman D."/>
            <person name="Pearson M."/>
            <person name="Priest M."/>
            <person name="Roberts A."/>
            <person name="Saif S."/>
            <person name="Shea T."/>
            <person name="Shenoy N."/>
            <person name="Sisk P."/>
            <person name="Stolte C."/>
            <person name="Sykes S."/>
            <person name="Yandava C."/>
            <person name="Wortman J."/>
            <person name="Nusbaum C."/>
            <person name="Birren B."/>
        </authorList>
    </citation>
    <scope>NUCLEOTIDE SEQUENCE</scope>
    <source>
        <strain evidence="2">R3-111a-1</strain>
    </source>
</reference>
<dbReference type="EMBL" id="GL385395">
    <property type="protein sequence ID" value="EJT82524.1"/>
    <property type="molecule type" value="Genomic_DNA"/>
</dbReference>
<sequence length="477" mass="49527">MTQPAPGHTSRSASGTDWALFGPASTVAAFCHGPSLSPSSTSVLQPEHGTSQEALQAQAWAGAFSTATASVLRPIRARSCQPDQAFAPSSSVSLPWRDQNGTSAVVQATMKKPAVVLETLPSLDGVSCPSDGGNASSSSSVVDIRFGDAGALEQGRESWRLNGTDSLLLITSDEHDGCSDSHNRIVFSVGSIEYDAGGLTATASVEKRWLRDEMANVVIDFSRRREAGTPTSGGNISTSTVSTAAAAAWPEISQTFEVDASNYSLVDTADLAVAFDEASVRGTVQLSGHLHYNPLLVRSRPAPAAASPSRPCATARCRLSALKIPGIIDVGPMASLTLGLEVAAEGPVNATASYGASIDGARARLDLLDKGGSSASGWEVASRGARRAAAQPLRGPDRGLNAFAVGRDFGFDSDTGVEVGPPRECAGNGGDDCCAGGAWHGSRFWFGVVAFVTGLYREPLYTYEVPMTEAQCWELGG</sequence>
<evidence type="ECO:0000259" key="1">
    <source>
        <dbReference type="Pfam" id="PF22974"/>
    </source>
</evidence>
<evidence type="ECO:0000313" key="3">
    <source>
        <dbReference type="EnsemblFungi" id="EJT82524"/>
    </source>
</evidence>
<reference evidence="3" key="4">
    <citation type="journal article" date="2015" name="G3 (Bethesda)">
        <title>Genome sequences of three phytopathogenic species of the Magnaporthaceae family of fungi.</title>
        <authorList>
            <person name="Okagaki L.H."/>
            <person name="Nunes C.C."/>
            <person name="Sailsbery J."/>
            <person name="Clay B."/>
            <person name="Brown D."/>
            <person name="John T."/>
            <person name="Oh Y."/>
            <person name="Young N."/>
            <person name="Fitzgerald M."/>
            <person name="Haas B.J."/>
            <person name="Zeng Q."/>
            <person name="Young S."/>
            <person name="Adiconis X."/>
            <person name="Fan L."/>
            <person name="Levin J.Z."/>
            <person name="Mitchell T.K."/>
            <person name="Okubara P.A."/>
            <person name="Farman M.L."/>
            <person name="Kohn L.M."/>
            <person name="Birren B."/>
            <person name="Ma L.-J."/>
            <person name="Dean R.A."/>
        </authorList>
    </citation>
    <scope>NUCLEOTIDE SEQUENCE</scope>
    <source>
        <strain evidence="3">R3-111a-1</strain>
    </source>
</reference>
<organism evidence="2">
    <name type="scientific">Gaeumannomyces tritici (strain R3-111a-1)</name>
    <name type="common">Wheat and barley take-all root rot fungus</name>
    <name type="synonym">Gaeumannomyces graminis var. tritici</name>
    <dbReference type="NCBI Taxonomy" id="644352"/>
    <lineage>
        <taxon>Eukaryota</taxon>
        <taxon>Fungi</taxon>
        <taxon>Dikarya</taxon>
        <taxon>Ascomycota</taxon>
        <taxon>Pezizomycotina</taxon>
        <taxon>Sordariomycetes</taxon>
        <taxon>Sordariomycetidae</taxon>
        <taxon>Magnaporthales</taxon>
        <taxon>Magnaporthaceae</taxon>
        <taxon>Gaeumannomyces</taxon>
    </lineage>
</organism>
<dbReference type="Pfam" id="PF22974">
    <property type="entry name" value="DUF7029"/>
    <property type="match status" value="1"/>
</dbReference>
<accession>J3NMJ1</accession>
<dbReference type="OrthoDB" id="160645at2759"/>
<reference evidence="4" key="1">
    <citation type="submission" date="2010-07" db="EMBL/GenBank/DDBJ databases">
        <title>The genome sequence of Gaeumannomyces graminis var. tritici strain R3-111a-1.</title>
        <authorList>
            <consortium name="The Broad Institute Genome Sequencing Platform"/>
            <person name="Ma L.-J."/>
            <person name="Dead R."/>
            <person name="Young S."/>
            <person name="Zeng Q."/>
            <person name="Koehrsen M."/>
            <person name="Alvarado L."/>
            <person name="Berlin A."/>
            <person name="Chapman S.B."/>
            <person name="Chen Z."/>
            <person name="Freedman E."/>
            <person name="Gellesch M."/>
            <person name="Goldberg J."/>
            <person name="Griggs A."/>
            <person name="Gujja S."/>
            <person name="Heilman E.R."/>
            <person name="Heiman D."/>
            <person name="Hepburn T."/>
            <person name="Howarth C."/>
            <person name="Jen D."/>
            <person name="Larson L."/>
            <person name="Mehta T."/>
            <person name="Neiman D."/>
            <person name="Pearson M."/>
            <person name="Roberts A."/>
            <person name="Saif S."/>
            <person name="Shea T."/>
            <person name="Shenoy N."/>
            <person name="Sisk P."/>
            <person name="Stolte C."/>
            <person name="Sykes S."/>
            <person name="Walk T."/>
            <person name="White J."/>
            <person name="Yandava C."/>
            <person name="Haas B."/>
            <person name="Nusbaum C."/>
            <person name="Birren B."/>
        </authorList>
    </citation>
    <scope>NUCLEOTIDE SEQUENCE [LARGE SCALE GENOMIC DNA]</scope>
    <source>
        <strain evidence="4">R3-111a-1</strain>
    </source>
</reference>
<reference evidence="3" key="5">
    <citation type="submission" date="2018-04" db="UniProtKB">
        <authorList>
            <consortium name="EnsemblFungi"/>
        </authorList>
    </citation>
    <scope>IDENTIFICATION</scope>
    <source>
        <strain evidence="3">R3-111a-1</strain>
    </source>
</reference>
<gene>
    <name evidence="3" type="primary">20342955</name>
    <name evidence="2" type="ORF">GGTG_02497</name>
</gene>
<evidence type="ECO:0000313" key="2">
    <source>
        <dbReference type="EMBL" id="EJT82524.1"/>
    </source>
</evidence>
<dbReference type="eggNOG" id="ENOG502SNFF">
    <property type="taxonomic scope" value="Eukaryota"/>
</dbReference>
<proteinExistence type="predicted"/>
<dbReference type="Proteomes" id="UP000006039">
    <property type="component" value="Unassembled WGS sequence"/>
</dbReference>
<dbReference type="STRING" id="644352.J3NMJ1"/>
<dbReference type="AlphaFoldDB" id="J3NMJ1"/>
<dbReference type="RefSeq" id="XP_009218533.1">
    <property type="nucleotide sequence ID" value="XM_009220269.1"/>
</dbReference>
<keyword evidence="4" id="KW-1185">Reference proteome</keyword>
<name>J3NMJ1_GAET3</name>
<dbReference type="GeneID" id="20342955"/>
<evidence type="ECO:0000313" key="4">
    <source>
        <dbReference type="Proteomes" id="UP000006039"/>
    </source>
</evidence>
<dbReference type="EnsemblFungi" id="EJT82524">
    <property type="protein sequence ID" value="EJT82524"/>
    <property type="gene ID" value="GGTG_02497"/>
</dbReference>